<evidence type="ECO:0000313" key="2">
    <source>
        <dbReference type="EMBL" id="PZR10461.1"/>
    </source>
</evidence>
<evidence type="ECO:0008006" key="4">
    <source>
        <dbReference type="Google" id="ProtNLM"/>
    </source>
</evidence>
<reference evidence="2 3" key="1">
    <citation type="submission" date="2017-08" db="EMBL/GenBank/DDBJ databases">
        <title>Infants hospitalized years apart are colonized by the same room-sourced microbial strains.</title>
        <authorList>
            <person name="Brooks B."/>
            <person name="Olm M.R."/>
            <person name="Firek B.A."/>
            <person name="Baker R."/>
            <person name="Thomas B.C."/>
            <person name="Morowitz M.J."/>
            <person name="Banfield J.F."/>
        </authorList>
    </citation>
    <scope>NUCLEOTIDE SEQUENCE [LARGE SCALE GENOMIC DNA]</scope>
    <source>
        <strain evidence="2">S2_003_000_R2_14</strain>
    </source>
</reference>
<protein>
    <recommendedName>
        <fullName evidence="4">DUF3592 domain-containing protein</fullName>
    </recommendedName>
</protein>
<evidence type="ECO:0000256" key="1">
    <source>
        <dbReference type="SAM" id="Phobius"/>
    </source>
</evidence>
<accession>A0A2W5VJ92</accession>
<dbReference type="AlphaFoldDB" id="A0A2W5VJ92"/>
<keyword evidence="1" id="KW-0472">Membrane</keyword>
<feature type="transmembrane region" description="Helical" evidence="1">
    <location>
        <begin position="104"/>
        <end position="125"/>
    </location>
</feature>
<keyword evidence="1" id="KW-0812">Transmembrane</keyword>
<comment type="caution">
    <text evidence="2">The sequence shown here is derived from an EMBL/GenBank/DDBJ whole genome shotgun (WGS) entry which is preliminary data.</text>
</comment>
<keyword evidence="1" id="KW-1133">Transmembrane helix</keyword>
<organism evidence="2 3">
    <name type="scientific">Archangium gephyra</name>
    <dbReference type="NCBI Taxonomy" id="48"/>
    <lineage>
        <taxon>Bacteria</taxon>
        <taxon>Pseudomonadati</taxon>
        <taxon>Myxococcota</taxon>
        <taxon>Myxococcia</taxon>
        <taxon>Myxococcales</taxon>
        <taxon>Cystobacterineae</taxon>
        <taxon>Archangiaceae</taxon>
        <taxon>Archangium</taxon>
    </lineage>
</organism>
<feature type="transmembrane region" description="Helical" evidence="1">
    <location>
        <begin position="7"/>
        <end position="28"/>
    </location>
</feature>
<gene>
    <name evidence="2" type="ORF">DI536_19650</name>
</gene>
<name>A0A2W5VJ92_9BACT</name>
<dbReference type="EMBL" id="QFQP01000017">
    <property type="protein sequence ID" value="PZR10461.1"/>
    <property type="molecule type" value="Genomic_DNA"/>
</dbReference>
<dbReference type="Proteomes" id="UP000249061">
    <property type="component" value="Unassembled WGS sequence"/>
</dbReference>
<proteinExistence type="predicted"/>
<evidence type="ECO:0000313" key="3">
    <source>
        <dbReference type="Proteomes" id="UP000249061"/>
    </source>
</evidence>
<sequence length="128" mass="14019">MTAQRIGTAVFGLIGIASAIGATAFFVWHFSFFSRAVETQAKTTSVQKLVDQNREAFEVTGYQFSDADGGVHFGSINGTISGEHFTLWYDPQDLTDTRRSRVPWVGLLFSAFAVVFGGIAVSQAFKKR</sequence>